<accession>A0A8J3A5T8</accession>
<evidence type="ECO:0000313" key="6">
    <source>
        <dbReference type="Proteomes" id="UP000650511"/>
    </source>
</evidence>
<dbReference type="PANTHER" id="PTHR42723">
    <property type="entry name" value="CHLOROPHYLL SYNTHASE"/>
    <property type="match status" value="1"/>
</dbReference>
<evidence type="ECO:0000256" key="4">
    <source>
        <dbReference type="ARBA" id="ARBA00023136"/>
    </source>
</evidence>
<evidence type="ECO:0000256" key="1">
    <source>
        <dbReference type="ARBA" id="ARBA00004141"/>
    </source>
</evidence>
<evidence type="ECO:0000256" key="3">
    <source>
        <dbReference type="ARBA" id="ARBA00022989"/>
    </source>
</evidence>
<comment type="subcellular location">
    <subcellularLocation>
        <location evidence="1">Membrane</location>
        <topology evidence="1">Multi-pass membrane protein</topology>
    </subcellularLocation>
</comment>
<sequence>MSPTRATAADLADLVRLPAVLSVPGDVLAGASLATDRPPAARTAALAGASCLLYLGGMALNDVADVDVDRDERPHRPIPSGRVPLPLARRLALGLLGAGVGLAAAGGRRSVAVALPLAGAVAAYDLGLKNTAAGPLAMSACRTLDVLLGASLGSPRRAAPAAAAIGLHTYALTTVSRHETTGGRPDVVRGAALAGLLATAATAHLAFWRARPGRRALGLLPLVAHAAVQVRAAGAAVREPTPATAQRLVGTSVLGFVPLQGALTLARGPRLAGAALTALWPLAHRLARRRSVT</sequence>
<keyword evidence="3" id="KW-1133">Transmembrane helix</keyword>
<dbReference type="Gene3D" id="1.10.357.140">
    <property type="entry name" value="UbiA prenyltransferase"/>
    <property type="match status" value="1"/>
</dbReference>
<dbReference type="NCBIfam" id="NF045897">
    <property type="entry name" value="SCO3242_trans"/>
    <property type="match status" value="1"/>
</dbReference>
<dbReference type="AlphaFoldDB" id="A0A8J3A5T8"/>
<evidence type="ECO:0000256" key="2">
    <source>
        <dbReference type="ARBA" id="ARBA00022692"/>
    </source>
</evidence>
<name>A0A8J3A5T8_9ACTN</name>
<dbReference type="InterPro" id="IPR050475">
    <property type="entry name" value="Prenyltransferase_related"/>
</dbReference>
<protein>
    <submittedName>
        <fullName evidence="5">Transferase</fullName>
    </submittedName>
</protein>
<keyword evidence="5" id="KW-0808">Transferase</keyword>
<dbReference type="InterPro" id="IPR044878">
    <property type="entry name" value="UbiA_sf"/>
</dbReference>
<proteinExistence type="predicted"/>
<dbReference type="Pfam" id="PF01040">
    <property type="entry name" value="UbiA"/>
    <property type="match status" value="1"/>
</dbReference>
<reference evidence="5" key="1">
    <citation type="journal article" date="2014" name="Int. J. Syst. Evol. Microbiol.">
        <title>Complete genome sequence of Corynebacterium casei LMG S-19264T (=DSM 44701T), isolated from a smear-ripened cheese.</title>
        <authorList>
            <consortium name="US DOE Joint Genome Institute (JGI-PGF)"/>
            <person name="Walter F."/>
            <person name="Albersmeier A."/>
            <person name="Kalinowski J."/>
            <person name="Ruckert C."/>
        </authorList>
    </citation>
    <scope>NUCLEOTIDE SEQUENCE</scope>
    <source>
        <strain evidence="5">CGMCC 1.14988</strain>
    </source>
</reference>
<reference evidence="5" key="2">
    <citation type="submission" date="2020-09" db="EMBL/GenBank/DDBJ databases">
        <authorList>
            <person name="Sun Q."/>
            <person name="Zhou Y."/>
        </authorList>
    </citation>
    <scope>NUCLEOTIDE SEQUENCE</scope>
    <source>
        <strain evidence="5">CGMCC 1.14988</strain>
    </source>
</reference>
<keyword evidence="2" id="KW-0812">Transmembrane</keyword>
<dbReference type="OrthoDB" id="2908954at2"/>
<dbReference type="PANTHER" id="PTHR42723:SF1">
    <property type="entry name" value="CHLOROPHYLL SYNTHASE, CHLOROPLASTIC"/>
    <property type="match status" value="1"/>
</dbReference>
<organism evidence="5 6">
    <name type="scientific">Egicoccus halophilus</name>
    <dbReference type="NCBI Taxonomy" id="1670830"/>
    <lineage>
        <taxon>Bacteria</taxon>
        <taxon>Bacillati</taxon>
        <taxon>Actinomycetota</taxon>
        <taxon>Nitriliruptoria</taxon>
        <taxon>Egicoccales</taxon>
        <taxon>Egicoccaceae</taxon>
        <taxon>Egicoccus</taxon>
    </lineage>
</organism>
<dbReference type="InterPro" id="IPR000537">
    <property type="entry name" value="UbiA_prenyltransferase"/>
</dbReference>
<dbReference type="GO" id="GO:0016765">
    <property type="term" value="F:transferase activity, transferring alkyl or aryl (other than methyl) groups"/>
    <property type="evidence" value="ECO:0007669"/>
    <property type="project" value="InterPro"/>
</dbReference>
<dbReference type="GO" id="GO:0016020">
    <property type="term" value="C:membrane"/>
    <property type="evidence" value="ECO:0007669"/>
    <property type="project" value="UniProtKB-SubCell"/>
</dbReference>
<evidence type="ECO:0000313" key="5">
    <source>
        <dbReference type="EMBL" id="GGI03457.1"/>
    </source>
</evidence>
<gene>
    <name evidence="5" type="ORF">GCM10011354_04130</name>
</gene>
<keyword evidence="6" id="KW-1185">Reference proteome</keyword>
<keyword evidence="4" id="KW-0472">Membrane</keyword>
<dbReference type="Proteomes" id="UP000650511">
    <property type="component" value="Unassembled WGS sequence"/>
</dbReference>
<dbReference type="EMBL" id="BMHA01000001">
    <property type="protein sequence ID" value="GGI03457.1"/>
    <property type="molecule type" value="Genomic_DNA"/>
</dbReference>
<dbReference type="RefSeq" id="WP_130648430.1">
    <property type="nucleotide sequence ID" value="NZ_BMHA01000001.1"/>
</dbReference>
<comment type="caution">
    <text evidence="5">The sequence shown here is derived from an EMBL/GenBank/DDBJ whole genome shotgun (WGS) entry which is preliminary data.</text>
</comment>